<dbReference type="Gene3D" id="3.20.20.80">
    <property type="entry name" value="Glycosidases"/>
    <property type="match status" value="1"/>
</dbReference>
<dbReference type="InterPro" id="IPR040605">
    <property type="entry name" value="Glyco_hydro2_dom5"/>
</dbReference>
<dbReference type="AlphaFoldDB" id="H1Y8I5"/>
<evidence type="ECO:0000313" key="11">
    <source>
        <dbReference type="Proteomes" id="UP000002774"/>
    </source>
</evidence>
<dbReference type="InterPro" id="IPR036156">
    <property type="entry name" value="Beta-gal/glucu_dom_sf"/>
</dbReference>
<feature type="chain" id="PRO_5003558289" evidence="4">
    <location>
        <begin position="25"/>
        <end position="820"/>
    </location>
</feature>
<keyword evidence="11" id="KW-1185">Reference proteome</keyword>
<dbReference type="Gene3D" id="2.60.120.260">
    <property type="entry name" value="Galactose-binding domain-like"/>
    <property type="match status" value="1"/>
</dbReference>
<comment type="similarity">
    <text evidence="1">Belongs to the glycosyl hydrolase 2 family.</text>
</comment>
<dbReference type="SUPFAM" id="SSF49303">
    <property type="entry name" value="beta-Galactosidase/glucuronidase domain"/>
    <property type="match status" value="1"/>
</dbReference>
<feature type="domain" description="Glycoside hydrolase family 2 catalytic" evidence="6">
    <location>
        <begin position="308"/>
        <end position="500"/>
    </location>
</feature>
<protein>
    <submittedName>
        <fullName evidence="10">Glycoside hydrolase family 2 sugar binding</fullName>
    </submittedName>
</protein>
<sequence>MMIEKHIAKLLLATLLLLTAPYLAQGQKQENAAHVPGKPQLFNNGWGFYKGDLLEQYRDKPSAIQWQPVELPHDWSIEGPFSEEWASATGFLPGGIGWYRKTFAANTDWHGKQVYIYFDGVYKNSEVWINGHFLGKRPNGFIPFEYDMSPYLNYKGNNTITVKVDHHDFADSRWYTGSGIYRNVYLIVKNRVQVGLWDVAFTTPQVTVQKALVNVDVNVSNYTPSAAPVNVKINLLDHLGKIVLTVQQNIVVKPGAQMAKFNGQVIEPRLWSHDDPALYRLQVLISQKGKLVDEVSQPVGIRSMHFDKDNGFFLNGKSLKLKGVCIHDDAGALGVAVPEQVWIRRLNILKQAGVNSLRMSHNPHADYLYDLCDKMGFLIMDEAFDEWELGKNKWVKGWNAGTPSKAGYHEYFKEWANRDLGDQVRRDRNHPSIIMWSIGNEIDYPNDPYTNEVLNTGKNPQIYGKGYLADHPAASQITPIAKQLVSVVKQFDQSRPVTAALAGVVMSNEVGFPEVLDVVGYNYQEYRYTQDHAKYPDRIIYGSENGMGRSAWNAVDSNQYISAQYLWTGIDYLGEAGSWPQRSNGAGLIDLAGFKKTEYYYRQSLWSDKPMVYLAVKKAQQAEENGTWSHRGAEPTWNWPDKASVRVECFTNCQETELFLNGKSLGKKTRAGGDGQIPSWIVSFIAGRLEVKGFNEGKEVCHHSINTSGEAAAISCTADQQVFSRHDDGLSQIEIQVTDQDGNPVYSAANQIKVTVTGPGKLIGLESGSHTSHEDYQGDMRQTLHGRLLCYVKTIGKPGMISITLNSAGLQTKTIQLQVK</sequence>
<dbReference type="InterPro" id="IPR023232">
    <property type="entry name" value="Glyco_hydro_2_AS"/>
</dbReference>
<dbReference type="InterPro" id="IPR051913">
    <property type="entry name" value="GH2_Domain-Containing"/>
</dbReference>
<keyword evidence="4" id="KW-0732">Signal</keyword>
<dbReference type="RefSeq" id="WP_008505790.1">
    <property type="nucleotide sequence ID" value="NZ_CM001403.1"/>
</dbReference>
<dbReference type="InterPro" id="IPR006104">
    <property type="entry name" value="Glyco_hydro_2_N"/>
</dbReference>
<dbReference type="OrthoDB" id="9801077at2"/>
<evidence type="ECO:0000256" key="4">
    <source>
        <dbReference type="SAM" id="SignalP"/>
    </source>
</evidence>
<dbReference type="HOGENOM" id="CLU_006501_0_1_10"/>
<evidence type="ECO:0000256" key="3">
    <source>
        <dbReference type="ARBA" id="ARBA00023295"/>
    </source>
</evidence>
<dbReference type="Gene3D" id="2.60.40.10">
    <property type="entry name" value="Immunoglobulins"/>
    <property type="match status" value="3"/>
</dbReference>
<keyword evidence="3" id="KW-0326">Glycosidase</keyword>
<dbReference type="STRING" id="714943.Mucpa_1749"/>
<evidence type="ECO:0000256" key="2">
    <source>
        <dbReference type="ARBA" id="ARBA00022801"/>
    </source>
</evidence>
<name>H1Y8I5_9SPHI</name>
<evidence type="ECO:0000313" key="10">
    <source>
        <dbReference type="EMBL" id="EHQ25903.1"/>
    </source>
</evidence>
<proteinExistence type="inferred from homology"/>
<dbReference type="Pfam" id="PF16355">
    <property type="entry name" value="DUF4982"/>
    <property type="match status" value="1"/>
</dbReference>
<feature type="signal peptide" evidence="4">
    <location>
        <begin position="1"/>
        <end position="24"/>
    </location>
</feature>
<dbReference type="eggNOG" id="COG3250">
    <property type="taxonomic scope" value="Bacteria"/>
</dbReference>
<evidence type="ECO:0000256" key="1">
    <source>
        <dbReference type="ARBA" id="ARBA00007401"/>
    </source>
</evidence>
<evidence type="ECO:0000259" key="7">
    <source>
        <dbReference type="Pfam" id="PF02837"/>
    </source>
</evidence>
<dbReference type="SUPFAM" id="SSF51445">
    <property type="entry name" value="(Trans)glycosidases"/>
    <property type="match status" value="1"/>
</dbReference>
<dbReference type="PANTHER" id="PTHR42732:SF1">
    <property type="entry name" value="BETA-MANNOSIDASE"/>
    <property type="match status" value="1"/>
</dbReference>
<dbReference type="PANTHER" id="PTHR42732">
    <property type="entry name" value="BETA-GALACTOSIDASE"/>
    <property type="match status" value="1"/>
</dbReference>
<dbReference type="InterPro" id="IPR006102">
    <property type="entry name" value="Ig-like_GH2"/>
</dbReference>
<feature type="domain" description="Glycosyl hydrolases family 2 sugar binding" evidence="7">
    <location>
        <begin position="95"/>
        <end position="188"/>
    </location>
</feature>
<evidence type="ECO:0000259" key="5">
    <source>
        <dbReference type="Pfam" id="PF00703"/>
    </source>
</evidence>
<reference evidence="10" key="1">
    <citation type="submission" date="2011-09" db="EMBL/GenBank/DDBJ databases">
        <title>The permanent draft genome of Mucilaginibacter paludis DSM 18603.</title>
        <authorList>
            <consortium name="US DOE Joint Genome Institute (JGI-PGF)"/>
            <person name="Lucas S."/>
            <person name="Han J."/>
            <person name="Lapidus A."/>
            <person name="Bruce D."/>
            <person name="Goodwin L."/>
            <person name="Pitluck S."/>
            <person name="Peters L."/>
            <person name="Kyrpides N."/>
            <person name="Mavromatis K."/>
            <person name="Ivanova N."/>
            <person name="Mikhailova N."/>
            <person name="Held B."/>
            <person name="Detter J.C."/>
            <person name="Tapia R."/>
            <person name="Han C."/>
            <person name="Land M."/>
            <person name="Hauser L."/>
            <person name="Markowitz V."/>
            <person name="Cheng J.-F."/>
            <person name="Hugenholtz P."/>
            <person name="Woyke T."/>
            <person name="Wu D."/>
            <person name="Tindall B."/>
            <person name="Brambilla E."/>
            <person name="Klenk H.-P."/>
            <person name="Eisen J.A."/>
        </authorList>
    </citation>
    <scope>NUCLEOTIDE SEQUENCE [LARGE SCALE GENOMIC DNA]</scope>
    <source>
        <strain evidence="10">DSM 18603</strain>
    </source>
</reference>
<dbReference type="InterPro" id="IPR008979">
    <property type="entry name" value="Galactose-bd-like_sf"/>
</dbReference>
<dbReference type="InterPro" id="IPR032311">
    <property type="entry name" value="DUF4982"/>
</dbReference>
<dbReference type="Pfam" id="PF02837">
    <property type="entry name" value="Glyco_hydro_2_N"/>
    <property type="match status" value="1"/>
</dbReference>
<dbReference type="Pfam" id="PF00703">
    <property type="entry name" value="Glyco_hydro_2"/>
    <property type="match status" value="1"/>
</dbReference>
<dbReference type="PROSITE" id="PS00608">
    <property type="entry name" value="GLYCOSYL_HYDROL_F2_2"/>
    <property type="match status" value="1"/>
</dbReference>
<keyword evidence="2 10" id="KW-0378">Hydrolase</keyword>
<evidence type="ECO:0000259" key="6">
    <source>
        <dbReference type="Pfam" id="PF02836"/>
    </source>
</evidence>
<evidence type="ECO:0000259" key="8">
    <source>
        <dbReference type="Pfam" id="PF16355"/>
    </source>
</evidence>
<dbReference type="Proteomes" id="UP000002774">
    <property type="component" value="Chromosome"/>
</dbReference>
<dbReference type="InterPro" id="IPR013783">
    <property type="entry name" value="Ig-like_fold"/>
</dbReference>
<dbReference type="GO" id="GO:0005975">
    <property type="term" value="P:carbohydrate metabolic process"/>
    <property type="evidence" value="ECO:0007669"/>
    <property type="project" value="InterPro"/>
</dbReference>
<dbReference type="Pfam" id="PF02836">
    <property type="entry name" value="Glyco_hydro_2_C"/>
    <property type="match status" value="1"/>
</dbReference>
<feature type="domain" description="Glycoside hydrolase family 2" evidence="9">
    <location>
        <begin position="714"/>
        <end position="816"/>
    </location>
</feature>
<evidence type="ECO:0000259" key="9">
    <source>
        <dbReference type="Pfam" id="PF18565"/>
    </source>
</evidence>
<dbReference type="SUPFAM" id="SSF49785">
    <property type="entry name" value="Galactose-binding domain-like"/>
    <property type="match status" value="1"/>
</dbReference>
<dbReference type="InterPro" id="IPR006103">
    <property type="entry name" value="Glyco_hydro_2_cat"/>
</dbReference>
<accession>H1Y8I5</accession>
<feature type="domain" description="Glycoside hydrolase family 2 immunoglobulin-like beta-sandwich" evidence="5">
    <location>
        <begin position="199"/>
        <end position="302"/>
    </location>
</feature>
<dbReference type="InterPro" id="IPR017853">
    <property type="entry name" value="GH"/>
</dbReference>
<dbReference type="GO" id="GO:0004553">
    <property type="term" value="F:hydrolase activity, hydrolyzing O-glycosyl compounds"/>
    <property type="evidence" value="ECO:0007669"/>
    <property type="project" value="InterPro"/>
</dbReference>
<dbReference type="PRINTS" id="PR00132">
    <property type="entry name" value="GLHYDRLASE2"/>
</dbReference>
<dbReference type="InterPro" id="IPR006101">
    <property type="entry name" value="Glyco_hydro_2"/>
</dbReference>
<gene>
    <name evidence="10" type="ORF">Mucpa_1749</name>
</gene>
<feature type="domain" description="DUF4982" evidence="8">
    <location>
        <begin position="644"/>
        <end position="701"/>
    </location>
</feature>
<dbReference type="EMBL" id="CM001403">
    <property type="protein sequence ID" value="EHQ25903.1"/>
    <property type="molecule type" value="Genomic_DNA"/>
</dbReference>
<dbReference type="Pfam" id="PF18565">
    <property type="entry name" value="Glyco_hydro2_C5"/>
    <property type="match status" value="1"/>
</dbReference>
<organism evidence="10 11">
    <name type="scientific">Mucilaginibacter paludis DSM 18603</name>
    <dbReference type="NCBI Taxonomy" id="714943"/>
    <lineage>
        <taxon>Bacteria</taxon>
        <taxon>Pseudomonadati</taxon>
        <taxon>Bacteroidota</taxon>
        <taxon>Sphingobacteriia</taxon>
        <taxon>Sphingobacteriales</taxon>
        <taxon>Sphingobacteriaceae</taxon>
        <taxon>Mucilaginibacter</taxon>
    </lineage>
</organism>